<feature type="transmembrane region" description="Helical" evidence="6">
    <location>
        <begin position="413"/>
        <end position="432"/>
    </location>
</feature>
<evidence type="ECO:0000256" key="3">
    <source>
        <dbReference type="ARBA" id="ARBA00022989"/>
    </source>
</evidence>
<name>A0A3M7ABM4_HORWE</name>
<evidence type="ECO:0000313" key="7">
    <source>
        <dbReference type="EMBL" id="RMX86773.1"/>
    </source>
</evidence>
<evidence type="ECO:0000256" key="6">
    <source>
        <dbReference type="SAM" id="Phobius"/>
    </source>
</evidence>
<dbReference type="SUPFAM" id="SSF103473">
    <property type="entry name" value="MFS general substrate transporter"/>
    <property type="match status" value="1"/>
</dbReference>
<feature type="transmembrane region" description="Helical" evidence="6">
    <location>
        <begin position="187"/>
        <end position="210"/>
    </location>
</feature>
<dbReference type="OrthoDB" id="5215911at2759"/>
<evidence type="ECO:0000313" key="12">
    <source>
        <dbReference type="Proteomes" id="UP000276864"/>
    </source>
</evidence>
<evidence type="ECO:0000313" key="14">
    <source>
        <dbReference type="Proteomes" id="UP000282582"/>
    </source>
</evidence>
<dbReference type="EMBL" id="QWIM01000363">
    <property type="protein sequence ID" value="RMY35603.1"/>
    <property type="molecule type" value="Genomic_DNA"/>
</dbReference>
<feature type="transmembrane region" description="Helical" evidence="6">
    <location>
        <begin position="507"/>
        <end position="526"/>
    </location>
</feature>
<dbReference type="Proteomes" id="UP000281245">
    <property type="component" value="Unassembled WGS sequence"/>
</dbReference>
<sequence length="554" mass="61979">MSPLPGDEERFPPGTVRLIDLEGNVEGKHADGNSERDVVLHPMPSEDPDDPLNWSFRRKLLATSCVIMYTLMIAIPSSIVYSVVTPIQEATSLVLDDLNLGTGVMFLCYGWACILWQPLALQYGKRPTYLVSMAANIAILASAPWCTVRSTYLANRCLQGFFGSPVESLCEISMTDIWFAHERPKYLGWYGFTLSLTGKLAPMLSGFINYGQDWRWSLWWCAIWIGISFVYCFFLMEETSFDRPSRHSQEPSPSPSSNSLQSNSDVVDVEKRSEKQHPKTRTNPAQVLDVEPGQTIYLKKSYWQKLSLVDKKRPNRMLDIFLAPFRGFTYPAVVYAGFMYGANNLVWTGIQNATTGTVYKSFYGWSTLDIAAAYSAGIIGAIIGGYACGKLGRVLTMRLARRNDGISESEHTLYMFIIPTILAPFSLLLYGLGVTYNIHWFGLVFSQGCLAVVAALSVAGALGYAISSYPELSGDMVTTCILIRNTLSFAINYGITPWVHNMGYRDTFIMAGCIAFAWNASFVVFIQYGRKLREKSAERYYRHVEAARAKGLNH</sequence>
<reference evidence="11 12" key="1">
    <citation type="journal article" date="2018" name="BMC Genomics">
        <title>Genomic evidence for intraspecific hybridization in a clonal and extremely halotolerant yeast.</title>
        <authorList>
            <person name="Gostincar C."/>
            <person name="Stajich J.E."/>
            <person name="Zupancic J."/>
            <person name="Zalar P."/>
            <person name="Gunde-Cimerman N."/>
        </authorList>
    </citation>
    <scope>NUCLEOTIDE SEQUENCE [LARGE SCALE GENOMIC DNA]</scope>
    <source>
        <strain evidence="10 12">EXF-6651</strain>
        <strain evidence="8 14">EXF-6654</strain>
        <strain evidence="7 13">EXF-6656</strain>
        <strain evidence="9 11">EXF-6669</strain>
    </source>
</reference>
<feature type="compositionally biased region" description="Low complexity" evidence="5">
    <location>
        <begin position="255"/>
        <end position="264"/>
    </location>
</feature>
<dbReference type="InterPro" id="IPR036259">
    <property type="entry name" value="MFS_trans_sf"/>
</dbReference>
<dbReference type="EMBL" id="QWIL01000063">
    <property type="protein sequence ID" value="RMY24841.1"/>
    <property type="molecule type" value="Genomic_DNA"/>
</dbReference>
<dbReference type="AlphaFoldDB" id="A0A3M7ABM4"/>
<dbReference type="GO" id="GO:0022857">
    <property type="term" value="F:transmembrane transporter activity"/>
    <property type="evidence" value="ECO:0007669"/>
    <property type="project" value="InterPro"/>
</dbReference>
<evidence type="ECO:0000256" key="4">
    <source>
        <dbReference type="ARBA" id="ARBA00023136"/>
    </source>
</evidence>
<feature type="transmembrane region" description="Helical" evidence="6">
    <location>
        <begin position="104"/>
        <end position="123"/>
    </location>
</feature>
<dbReference type="Proteomes" id="UP000276864">
    <property type="component" value="Unassembled WGS sequence"/>
</dbReference>
<dbReference type="EMBL" id="QWIJ01000149">
    <property type="protein sequence ID" value="RMX86773.1"/>
    <property type="molecule type" value="Genomic_DNA"/>
</dbReference>
<comment type="subcellular location">
    <subcellularLocation>
        <location evidence="1">Membrane</location>
        <topology evidence="1">Multi-pass membrane protein</topology>
    </subcellularLocation>
</comment>
<keyword evidence="3 6" id="KW-1133">Transmembrane helix</keyword>
<dbReference type="Proteomes" id="UP000282582">
    <property type="component" value="Unassembled WGS sequence"/>
</dbReference>
<protein>
    <recommendedName>
        <fullName evidence="15">Major facilitator superfamily (MFS) profile domain-containing protein</fullName>
    </recommendedName>
</protein>
<evidence type="ECO:0000313" key="8">
    <source>
        <dbReference type="EMBL" id="RMY13969.1"/>
    </source>
</evidence>
<comment type="caution">
    <text evidence="9">The sequence shown here is derived from an EMBL/GenBank/DDBJ whole genome shotgun (WGS) entry which is preliminary data.</text>
</comment>
<keyword evidence="2 6" id="KW-0812">Transmembrane</keyword>
<evidence type="ECO:0000313" key="10">
    <source>
        <dbReference type="EMBL" id="RMY35603.1"/>
    </source>
</evidence>
<feature type="transmembrane region" description="Helical" evidence="6">
    <location>
        <begin position="216"/>
        <end position="236"/>
    </location>
</feature>
<evidence type="ECO:0000313" key="13">
    <source>
        <dbReference type="Proteomes" id="UP000281245"/>
    </source>
</evidence>
<gene>
    <name evidence="10" type="ORF">D0866_04492</name>
    <name evidence="9" type="ORF">D0867_01108</name>
    <name evidence="8" type="ORF">D0868_01718</name>
    <name evidence="7" type="ORF">D0869_02839</name>
</gene>
<dbReference type="GO" id="GO:0005886">
    <property type="term" value="C:plasma membrane"/>
    <property type="evidence" value="ECO:0007669"/>
    <property type="project" value="TreeGrafter"/>
</dbReference>
<dbReference type="PANTHER" id="PTHR23502:SF30">
    <property type="entry name" value="TRANSPORTER, PUTATIVE (AFU_ORTHOLOGUE AFUA_8G04702)-RELATED"/>
    <property type="match status" value="1"/>
</dbReference>
<feature type="transmembrane region" description="Helical" evidence="6">
    <location>
        <begin position="476"/>
        <end position="495"/>
    </location>
</feature>
<feature type="transmembrane region" description="Helical" evidence="6">
    <location>
        <begin position="320"/>
        <end position="342"/>
    </location>
</feature>
<evidence type="ECO:0008006" key="15">
    <source>
        <dbReference type="Google" id="ProtNLM"/>
    </source>
</evidence>
<dbReference type="Gene3D" id="1.20.1250.20">
    <property type="entry name" value="MFS general substrate transporter like domains"/>
    <property type="match status" value="1"/>
</dbReference>
<feature type="transmembrane region" description="Helical" evidence="6">
    <location>
        <begin position="60"/>
        <end position="84"/>
    </location>
</feature>
<feature type="region of interest" description="Disordered" evidence="5">
    <location>
        <begin position="245"/>
        <end position="285"/>
    </location>
</feature>
<dbReference type="PANTHER" id="PTHR23502">
    <property type="entry name" value="MAJOR FACILITATOR SUPERFAMILY"/>
    <property type="match status" value="1"/>
</dbReference>
<proteinExistence type="predicted"/>
<dbReference type="Pfam" id="PF07690">
    <property type="entry name" value="MFS_1"/>
    <property type="match status" value="1"/>
</dbReference>
<evidence type="ECO:0000256" key="5">
    <source>
        <dbReference type="SAM" id="MobiDB-lite"/>
    </source>
</evidence>
<organism evidence="9 11">
    <name type="scientific">Hortaea werneckii</name>
    <name type="common">Black yeast</name>
    <name type="synonym">Cladosporium werneckii</name>
    <dbReference type="NCBI Taxonomy" id="91943"/>
    <lineage>
        <taxon>Eukaryota</taxon>
        <taxon>Fungi</taxon>
        <taxon>Dikarya</taxon>
        <taxon>Ascomycota</taxon>
        <taxon>Pezizomycotina</taxon>
        <taxon>Dothideomycetes</taxon>
        <taxon>Dothideomycetidae</taxon>
        <taxon>Mycosphaerellales</taxon>
        <taxon>Teratosphaeriaceae</taxon>
        <taxon>Hortaea</taxon>
    </lineage>
</organism>
<evidence type="ECO:0000313" key="11">
    <source>
        <dbReference type="Proteomes" id="UP000271337"/>
    </source>
</evidence>
<dbReference type="InterPro" id="IPR011701">
    <property type="entry name" value="MFS"/>
</dbReference>
<feature type="compositionally biased region" description="Basic and acidic residues" evidence="5">
    <location>
        <begin position="268"/>
        <end position="277"/>
    </location>
</feature>
<accession>A0A3M7ABM4</accession>
<keyword evidence="4 6" id="KW-0472">Membrane</keyword>
<evidence type="ECO:0000313" key="9">
    <source>
        <dbReference type="EMBL" id="RMY24841.1"/>
    </source>
</evidence>
<evidence type="ECO:0000256" key="2">
    <source>
        <dbReference type="ARBA" id="ARBA00022692"/>
    </source>
</evidence>
<feature type="transmembrane region" description="Helical" evidence="6">
    <location>
        <begin position="362"/>
        <end position="392"/>
    </location>
</feature>
<dbReference type="Proteomes" id="UP000271337">
    <property type="component" value="Unassembled WGS sequence"/>
</dbReference>
<evidence type="ECO:0000256" key="1">
    <source>
        <dbReference type="ARBA" id="ARBA00004141"/>
    </source>
</evidence>
<dbReference type="EMBL" id="QWIK01000080">
    <property type="protein sequence ID" value="RMY13969.1"/>
    <property type="molecule type" value="Genomic_DNA"/>
</dbReference>
<feature type="transmembrane region" description="Helical" evidence="6">
    <location>
        <begin position="438"/>
        <end position="464"/>
    </location>
</feature>